<comment type="caution">
    <text evidence="1">The sequence shown here is derived from an EMBL/GenBank/DDBJ whole genome shotgun (WGS) entry which is preliminary data.</text>
</comment>
<dbReference type="Proteomes" id="UP001185984">
    <property type="component" value="Unassembled WGS sequence"/>
</dbReference>
<dbReference type="EMBL" id="JAPTHD010000003">
    <property type="protein sequence ID" value="MDV5823740.1"/>
    <property type="molecule type" value="Genomic_DNA"/>
</dbReference>
<evidence type="ECO:0000313" key="2">
    <source>
        <dbReference type="Proteomes" id="UP001185984"/>
    </source>
</evidence>
<sequence>MLKLAKLPDRTPIKLTLTVTPDLARALGDYTAIYNRAYHERAETNDLIPAMLEAFLASDRAFAKARREGEAAQDG</sequence>
<dbReference type="InterPro" id="IPR018733">
    <property type="entry name" value="DUF2274"/>
</dbReference>
<keyword evidence="2" id="KW-1185">Reference proteome</keyword>
<evidence type="ECO:0000313" key="1">
    <source>
        <dbReference type="EMBL" id="MDV5823740.1"/>
    </source>
</evidence>
<proteinExistence type="predicted"/>
<accession>A0ABU3ZW52</accession>
<organism evidence="1 2">
    <name type="scientific">Sphingobium naphthae</name>
    <dbReference type="NCBI Taxonomy" id="1886786"/>
    <lineage>
        <taxon>Bacteria</taxon>
        <taxon>Pseudomonadati</taxon>
        <taxon>Pseudomonadota</taxon>
        <taxon>Alphaproteobacteria</taxon>
        <taxon>Sphingomonadales</taxon>
        <taxon>Sphingomonadaceae</taxon>
        <taxon>Sphingobium</taxon>
    </lineage>
</organism>
<protein>
    <submittedName>
        <fullName evidence="1">DUF2274 domain-containing protein</fullName>
    </submittedName>
</protein>
<reference evidence="2" key="1">
    <citation type="journal article" date="2022" name="J Environ Chem Eng">
        <title>Biodegradation of petroleum oil using a constructed nonpathogenic and heavy metal-tolerant bacterial consortium isolated from marine sponges.</title>
        <authorList>
            <person name="Dechsakulwatana C."/>
            <person name="Rungsihiranrut A."/>
            <person name="Muangchinda C."/>
            <person name="Ningthoujam R."/>
            <person name="Klankeo P."/>
            <person name="Pinyakong O."/>
        </authorList>
    </citation>
    <scope>NUCLEOTIDE SEQUENCE [LARGE SCALE GENOMIC DNA]</scope>
    <source>
        <strain evidence="2">MO2-4</strain>
    </source>
</reference>
<name>A0ABU3ZW52_9SPHN</name>
<dbReference type="RefSeq" id="WP_228165440.1">
    <property type="nucleotide sequence ID" value="NZ_JAPTHD010000003.1"/>
</dbReference>
<dbReference type="Pfam" id="PF10038">
    <property type="entry name" value="DUF2274"/>
    <property type="match status" value="1"/>
</dbReference>
<gene>
    <name evidence="1" type="ORF">O0R41_09045</name>
</gene>